<evidence type="ECO:0000313" key="11">
    <source>
        <dbReference type="EMBL" id="RCL38941.1"/>
    </source>
</evidence>
<evidence type="ECO:0000259" key="10">
    <source>
        <dbReference type="Pfam" id="PF04413"/>
    </source>
</evidence>
<evidence type="ECO:0000256" key="2">
    <source>
        <dbReference type="ARBA" id="ARBA00012621"/>
    </source>
</evidence>
<feature type="site" description="Transition state stabilizer" evidence="8">
    <location>
        <position position="130"/>
    </location>
</feature>
<dbReference type="GO" id="GO:0009244">
    <property type="term" value="P:lipopolysaccharide core region biosynthetic process"/>
    <property type="evidence" value="ECO:0007669"/>
    <property type="project" value="UniProtKB-UniRule"/>
</dbReference>
<evidence type="ECO:0000313" key="12">
    <source>
        <dbReference type="Proteomes" id="UP000253032"/>
    </source>
</evidence>
<dbReference type="EMBL" id="QOPC01000006">
    <property type="protein sequence ID" value="RCL38941.1"/>
    <property type="molecule type" value="Genomic_DNA"/>
</dbReference>
<evidence type="ECO:0000256" key="6">
    <source>
        <dbReference type="ARBA" id="ARBA00049183"/>
    </source>
</evidence>
<dbReference type="EC" id="2.4.99.12" evidence="2 9"/>
<comment type="catalytic activity">
    <reaction evidence="6 9">
        <text>lipid IVA (E. coli) + CMP-3-deoxy-beta-D-manno-octulosonate = alpha-Kdo-(2-&gt;6)-lipid IVA (E. coli) + CMP + H(+)</text>
        <dbReference type="Rhea" id="RHEA:28066"/>
        <dbReference type="ChEBI" id="CHEBI:15378"/>
        <dbReference type="ChEBI" id="CHEBI:58603"/>
        <dbReference type="ChEBI" id="CHEBI:60364"/>
        <dbReference type="ChEBI" id="CHEBI:60377"/>
        <dbReference type="ChEBI" id="CHEBI:85987"/>
        <dbReference type="EC" id="2.4.99.12"/>
    </reaction>
</comment>
<comment type="subcellular location">
    <subcellularLocation>
        <location evidence="9">Cell membrane</location>
    </subcellularLocation>
</comment>
<feature type="site" description="Transition state stabilizer" evidence="8">
    <location>
        <position position="208"/>
    </location>
</feature>
<dbReference type="GO" id="GO:0009245">
    <property type="term" value="P:lipid A biosynthetic process"/>
    <property type="evidence" value="ECO:0007669"/>
    <property type="project" value="TreeGrafter"/>
</dbReference>
<evidence type="ECO:0000256" key="4">
    <source>
        <dbReference type="ARBA" id="ARBA00022679"/>
    </source>
</evidence>
<dbReference type="PANTHER" id="PTHR42755">
    <property type="entry name" value="3-DEOXY-MANNO-OCTULOSONATE CYTIDYLYLTRANSFERASE"/>
    <property type="match status" value="1"/>
</dbReference>
<comment type="function">
    <text evidence="9">Involved in lipopolysaccharide (LPS) biosynthesis. Catalyzes the transfer of 3-deoxy-D-manno-octulosonate (Kdo) residue(s) from CMP-Kdo to lipid IV(A), the tetraacyldisaccharide-1,4'-bisphosphate precursor of lipid A.</text>
</comment>
<dbReference type="UniPathway" id="UPA00958"/>
<dbReference type="InterPro" id="IPR007507">
    <property type="entry name" value="Glycos_transf_N"/>
</dbReference>
<evidence type="ECO:0000256" key="5">
    <source>
        <dbReference type="ARBA" id="ARBA00031445"/>
    </source>
</evidence>
<dbReference type="InterPro" id="IPR039901">
    <property type="entry name" value="Kdotransferase"/>
</dbReference>
<feature type="transmembrane region" description="Helical" evidence="9">
    <location>
        <begin position="6"/>
        <end position="23"/>
    </location>
</feature>
<evidence type="ECO:0000256" key="7">
    <source>
        <dbReference type="PIRSR" id="PIRSR639901-1"/>
    </source>
</evidence>
<dbReference type="Proteomes" id="UP000253032">
    <property type="component" value="Unassembled WGS sequence"/>
</dbReference>
<evidence type="ECO:0000256" key="3">
    <source>
        <dbReference type="ARBA" id="ARBA00019077"/>
    </source>
</evidence>
<feature type="domain" description="3-deoxy-D-manno-octulosonic-acid transferase N-terminal" evidence="10">
    <location>
        <begin position="35"/>
        <end position="211"/>
    </location>
</feature>
<keyword evidence="9" id="KW-1003">Cell membrane</keyword>
<protein>
    <recommendedName>
        <fullName evidence="3 9">3-deoxy-D-manno-octulosonic acid transferase</fullName>
        <shortName evidence="9">Kdo transferase</shortName>
        <ecNumber evidence="2 9">2.4.99.12</ecNumber>
    </recommendedName>
    <alternativeName>
        <fullName evidence="5 9">Lipid IV(A) 3-deoxy-D-manno-octulosonic acid transferase</fullName>
    </alternativeName>
</protein>
<reference evidence="11 12" key="1">
    <citation type="journal article" date="2018" name="Microbiome">
        <title>Fine metagenomic profile of the Mediterranean stratified and mixed water columns revealed by assembly and recruitment.</title>
        <authorList>
            <person name="Haro-Moreno J.M."/>
            <person name="Lopez-Perez M."/>
            <person name="De La Torre J.R."/>
            <person name="Picazo A."/>
            <person name="Camacho A."/>
            <person name="Rodriguez-Valera F."/>
        </authorList>
    </citation>
    <scope>NUCLEOTIDE SEQUENCE [LARGE SCALE GENOMIC DNA]</scope>
    <source>
        <strain evidence="11">MED-G84</strain>
    </source>
</reference>
<keyword evidence="9" id="KW-0472">Membrane</keyword>
<keyword evidence="9" id="KW-0448">Lipopolysaccharide biosynthesis</keyword>
<comment type="similarity">
    <text evidence="9">Belongs to the glycosyltransferase group 1 family.</text>
</comment>
<comment type="pathway">
    <text evidence="1 9">Bacterial outer membrane biogenesis; LPS core biosynthesis.</text>
</comment>
<dbReference type="PANTHER" id="PTHR42755:SF1">
    <property type="entry name" value="3-DEOXY-D-MANNO-OCTULOSONIC ACID TRANSFERASE, MITOCHONDRIAL-RELATED"/>
    <property type="match status" value="1"/>
</dbReference>
<keyword evidence="9" id="KW-0812">Transmembrane</keyword>
<keyword evidence="4 9" id="KW-0808">Transferase</keyword>
<dbReference type="InterPro" id="IPR038107">
    <property type="entry name" value="Glycos_transf_N_sf"/>
</dbReference>
<comment type="caution">
    <text evidence="11">The sequence shown here is derived from an EMBL/GenBank/DDBJ whole genome shotgun (WGS) entry which is preliminary data.</text>
</comment>
<dbReference type="GO" id="GO:0043842">
    <property type="term" value="F:Kdo transferase activity"/>
    <property type="evidence" value="ECO:0007669"/>
    <property type="project" value="UniProtKB-EC"/>
</dbReference>
<dbReference type="Gene3D" id="3.40.50.11720">
    <property type="entry name" value="3-Deoxy-D-manno-octulosonic-acid transferase, N-terminal domain"/>
    <property type="match status" value="1"/>
</dbReference>
<dbReference type="Gene3D" id="3.40.50.2000">
    <property type="entry name" value="Glycogen Phosphorylase B"/>
    <property type="match status" value="1"/>
</dbReference>
<dbReference type="Pfam" id="PF04413">
    <property type="entry name" value="Glycos_transf_N"/>
    <property type="match status" value="1"/>
</dbReference>
<evidence type="ECO:0000256" key="9">
    <source>
        <dbReference type="RuleBase" id="RU365103"/>
    </source>
</evidence>
<keyword evidence="9" id="KW-1133">Transmembrane helix</keyword>
<comment type="caution">
    <text evidence="9">Lacks conserved residue(s) required for the propagation of feature annotation.</text>
</comment>
<dbReference type="GO" id="GO:0005886">
    <property type="term" value="C:plasma membrane"/>
    <property type="evidence" value="ECO:0007669"/>
    <property type="project" value="UniProtKB-SubCell"/>
</dbReference>
<evidence type="ECO:0000256" key="1">
    <source>
        <dbReference type="ARBA" id="ARBA00004713"/>
    </source>
</evidence>
<accession>A0A368BNW4</accession>
<feature type="transmembrane region" description="Helical" evidence="9">
    <location>
        <begin position="162"/>
        <end position="182"/>
    </location>
</feature>
<dbReference type="SUPFAM" id="SSF53756">
    <property type="entry name" value="UDP-Glycosyltransferase/glycogen phosphorylase"/>
    <property type="match status" value="1"/>
</dbReference>
<gene>
    <name evidence="11" type="ORF">DBW98_01735</name>
</gene>
<proteinExistence type="inferred from homology"/>
<name>A0A368BNW4_9GAMM</name>
<organism evidence="11 12">
    <name type="scientific">SAR86 cluster bacterium</name>
    <dbReference type="NCBI Taxonomy" id="2030880"/>
    <lineage>
        <taxon>Bacteria</taxon>
        <taxon>Pseudomonadati</taxon>
        <taxon>Pseudomonadota</taxon>
        <taxon>Gammaproteobacteria</taxon>
        <taxon>SAR86 cluster</taxon>
    </lineage>
</organism>
<feature type="active site" description="Proton acceptor" evidence="7">
    <location>
        <position position="63"/>
    </location>
</feature>
<dbReference type="AlphaFoldDB" id="A0A368BNW4"/>
<sequence length="411" mass="46928">MNLVIYNLLILILLPVFGFRIIIKSISDKDYRRNFLQRFGYNLSPIVRTNKKVIWFHAVSLGEVIGSQGIINKLLKDFEVIITTTTPSGHRRAKEIFNDDIVINYMPWDFYPFINRFINFYKPQGILIFETEIWPSMISCAYKKDIPLYLVNGRLSQKSYKAYSMFFWLVKKILSQVTFYFVQTENHMQRFLKLGVDRDKIKTVGSVKFDISGLETKQIDSPPFILGGSTHHGEEKLLLKAFNKFSKKKDLKLYLCPRHPERADQIVKQAIDMGFETQLFSTINSQSFDVCVIDSIGLLPSFYAASSMAFVGGSLVPRGGHNLIEPAALGSPIIVGPHTFNFEDIVNQFLQAQACIRVCDEDELLAAMELFANDLNAAEQYAFNAKEIVYKNKGSTDIQASYIIKELGEKN</sequence>
<evidence type="ECO:0000256" key="8">
    <source>
        <dbReference type="PIRSR" id="PIRSR639901-2"/>
    </source>
</evidence>